<dbReference type="Gene3D" id="3.60.10.10">
    <property type="entry name" value="Endonuclease/exonuclease/phosphatase"/>
    <property type="match status" value="1"/>
</dbReference>
<accession>A0AAN7WNQ9</accession>
<name>A0AAN7WNQ9_9PEZI</name>
<dbReference type="InterPro" id="IPR036691">
    <property type="entry name" value="Endo/exonu/phosph_ase_sf"/>
</dbReference>
<organism evidence="2 3">
    <name type="scientific">Elasticomyces elasticus</name>
    <dbReference type="NCBI Taxonomy" id="574655"/>
    <lineage>
        <taxon>Eukaryota</taxon>
        <taxon>Fungi</taxon>
        <taxon>Dikarya</taxon>
        <taxon>Ascomycota</taxon>
        <taxon>Pezizomycotina</taxon>
        <taxon>Dothideomycetes</taxon>
        <taxon>Dothideomycetidae</taxon>
        <taxon>Mycosphaerellales</taxon>
        <taxon>Teratosphaeriaceae</taxon>
        <taxon>Elasticomyces</taxon>
    </lineage>
</organism>
<evidence type="ECO:0000313" key="2">
    <source>
        <dbReference type="EMBL" id="KAK5703855.1"/>
    </source>
</evidence>
<comment type="caution">
    <text evidence="2">The sequence shown here is derived from an EMBL/GenBank/DDBJ whole genome shotgun (WGS) entry which is preliminary data.</text>
</comment>
<sequence length="614" mass="65890">MKFFSFAALSASFISSASAVTIAQINGNRYLSPYQGQRVTDVRGLVTAKGPNGFWIRSTNPDSDDRTSESIYVFGRAALPNATVGNIVSLNGRVTEYRSSPAYVYLTEIDQPSNITTISTGNSVKPKVLGGLIGTVLGTSPPTQQYSSLDNGDIFAVPNNVSQISVVNPVLQPRLYGMDFWESINGELVTVRSPRAVSRPNNFGDVWVVGNWITTGNNDRGSLTVRDRDANPETVIIGSPLDGTDNADVKLGDSLADITGVVTYTFGFYYILPQTGLRVTSSKSPARPPPTKLVSSGKCSGITMGQYNVENLSPKSGALIGEIAAQIVNDLRSPDLLFIQEIQDNNGATNDAVVDANLTLSALTSAINAASSTVSYTAVDIDPVDDQDGGQPGGNIRVAYLYNPKVLRLHKPKPGSSTDATEVLPGPELSFNPGRIDPLNEAWEASRKPLIAAWETLDGKNKFFTVNVHWTSKGGGSSLQGDARPPVNGGVAQRNAQAQITGDFIAQILEEDSNAAIISAGDYNEFTFVQPLETFASASGLVDLDVAAGILPVERYTYTFDMNTQQLDHMYVSPKIARLLRFPQFEHVHVSSWVSADEVVSDHDPSVAKLNICT</sequence>
<evidence type="ECO:0000256" key="1">
    <source>
        <dbReference type="SAM" id="SignalP"/>
    </source>
</evidence>
<dbReference type="Proteomes" id="UP001310594">
    <property type="component" value="Unassembled WGS sequence"/>
</dbReference>
<dbReference type="CDD" id="cd04486">
    <property type="entry name" value="YhcR_OBF_like"/>
    <property type="match status" value="1"/>
</dbReference>
<protein>
    <recommendedName>
        <fullName evidence="4">Endonuclease/exonuclease/phosphatase domain-containing protein</fullName>
    </recommendedName>
</protein>
<dbReference type="SUPFAM" id="SSF56219">
    <property type="entry name" value="DNase I-like"/>
    <property type="match status" value="1"/>
</dbReference>
<dbReference type="PANTHER" id="PTHR42834">
    <property type="entry name" value="ENDONUCLEASE/EXONUCLEASE/PHOSPHATASE FAMILY PROTEIN (AFU_ORTHOLOGUE AFUA_3G09210)"/>
    <property type="match status" value="1"/>
</dbReference>
<dbReference type="PANTHER" id="PTHR42834:SF1">
    <property type="entry name" value="ENDONUCLEASE_EXONUCLEASE_PHOSPHATASE FAMILY PROTEIN (AFU_ORTHOLOGUE AFUA_3G09210)"/>
    <property type="match status" value="1"/>
</dbReference>
<feature type="chain" id="PRO_5042821414" description="Endonuclease/exonuclease/phosphatase domain-containing protein" evidence="1">
    <location>
        <begin position="20"/>
        <end position="614"/>
    </location>
</feature>
<feature type="signal peptide" evidence="1">
    <location>
        <begin position="1"/>
        <end position="19"/>
    </location>
</feature>
<keyword evidence="1" id="KW-0732">Signal</keyword>
<gene>
    <name evidence="2" type="ORF">LTR97_002868</name>
</gene>
<dbReference type="EMBL" id="JAVRQU010000004">
    <property type="protein sequence ID" value="KAK5703855.1"/>
    <property type="molecule type" value="Genomic_DNA"/>
</dbReference>
<dbReference type="AlphaFoldDB" id="A0AAN7WNQ9"/>
<reference evidence="2" key="1">
    <citation type="submission" date="2023-08" db="EMBL/GenBank/DDBJ databases">
        <title>Black Yeasts Isolated from many extreme environments.</title>
        <authorList>
            <person name="Coleine C."/>
            <person name="Stajich J.E."/>
            <person name="Selbmann L."/>
        </authorList>
    </citation>
    <scope>NUCLEOTIDE SEQUENCE</scope>
    <source>
        <strain evidence="2">CCFEE 5810</strain>
    </source>
</reference>
<evidence type="ECO:0000313" key="3">
    <source>
        <dbReference type="Proteomes" id="UP001310594"/>
    </source>
</evidence>
<proteinExistence type="predicted"/>
<evidence type="ECO:0008006" key="4">
    <source>
        <dbReference type="Google" id="ProtNLM"/>
    </source>
</evidence>